<keyword evidence="4" id="KW-1185">Reference proteome</keyword>
<feature type="domain" description="Acyl-CoA thioesterase-like N-terminal HotDog" evidence="1">
    <location>
        <begin position="19"/>
        <end position="100"/>
    </location>
</feature>
<dbReference type="SUPFAM" id="SSF54637">
    <property type="entry name" value="Thioesterase/thiol ester dehydrase-isomerase"/>
    <property type="match status" value="1"/>
</dbReference>
<dbReference type="EMBL" id="QGTL01000001">
    <property type="protein sequence ID" value="PWV80922.1"/>
    <property type="molecule type" value="Genomic_DNA"/>
</dbReference>
<comment type="caution">
    <text evidence="3">The sequence shown here is derived from an EMBL/GenBank/DDBJ whole genome shotgun (WGS) entry which is preliminary data.</text>
</comment>
<dbReference type="Pfam" id="PF13622">
    <property type="entry name" value="4HBT_3"/>
    <property type="match status" value="1"/>
</dbReference>
<dbReference type="Pfam" id="PF20789">
    <property type="entry name" value="4HBT_3C"/>
    <property type="match status" value="1"/>
</dbReference>
<dbReference type="RefSeq" id="WP_244198023.1">
    <property type="nucleotide sequence ID" value="NZ_QGTL01000001.1"/>
</dbReference>
<evidence type="ECO:0000313" key="3">
    <source>
        <dbReference type="EMBL" id="PWV80922.1"/>
    </source>
</evidence>
<proteinExistence type="predicted"/>
<dbReference type="InterPro" id="IPR049449">
    <property type="entry name" value="TesB_ACOT8-like_N"/>
</dbReference>
<accession>A0A317P1L9</accession>
<organism evidence="3 4">
    <name type="scientific">Nocardia neocaledoniensis</name>
    <dbReference type="NCBI Taxonomy" id="236511"/>
    <lineage>
        <taxon>Bacteria</taxon>
        <taxon>Bacillati</taxon>
        <taxon>Actinomycetota</taxon>
        <taxon>Actinomycetes</taxon>
        <taxon>Mycobacteriales</taxon>
        <taxon>Nocardiaceae</taxon>
        <taxon>Nocardia</taxon>
    </lineage>
</organism>
<name>A0A317P1L9_9NOCA</name>
<dbReference type="Gene3D" id="2.40.160.210">
    <property type="entry name" value="Acyl-CoA thioesterase, double hotdog domain"/>
    <property type="match status" value="1"/>
</dbReference>
<dbReference type="AlphaFoldDB" id="A0A317P1L9"/>
<evidence type="ECO:0000313" key="4">
    <source>
        <dbReference type="Proteomes" id="UP000246410"/>
    </source>
</evidence>
<gene>
    <name evidence="3" type="ORF">DFR69_101258</name>
</gene>
<evidence type="ECO:0000259" key="1">
    <source>
        <dbReference type="Pfam" id="PF13622"/>
    </source>
</evidence>
<sequence length="270" mass="28964">MEFFTVRDGSYVASELAISRWSSKQLNGVGVCGLLAKEAEKHSPGEGFVPARFTVDLFRPVLNEPITLRSEVVRAGNRVRVVDSWIMQHGQVRARATVLYLAATDNPPGEVWEPMLSLPVPERVLDDPEGAPPLLKCGDEDWTTDFSAVQNAGRKVAWHNLPPLVAGEPFSPFQRAAAIGDVTNLVCHWGSEGVGYINTDVTLTLSRLPVGAELGLQALDHVASAGVAVSTATLYDRAGRLGTCVITALANARRQVDLAELGDQAAALQS</sequence>
<protein>
    <submittedName>
        <fullName evidence="3">Thioesterase superfamily protein</fullName>
    </submittedName>
</protein>
<dbReference type="InterPro" id="IPR049450">
    <property type="entry name" value="ACOT8-like_C"/>
</dbReference>
<reference evidence="3 4" key="1">
    <citation type="submission" date="2018-05" db="EMBL/GenBank/DDBJ databases">
        <title>Genomic Encyclopedia of Type Strains, Phase IV (KMG-IV): sequencing the most valuable type-strain genomes for metagenomic binning, comparative biology and taxonomic classification.</title>
        <authorList>
            <person name="Goeker M."/>
        </authorList>
    </citation>
    <scope>NUCLEOTIDE SEQUENCE [LARGE SCALE GENOMIC DNA]</scope>
    <source>
        <strain evidence="3 4">DSM 44717</strain>
    </source>
</reference>
<evidence type="ECO:0000259" key="2">
    <source>
        <dbReference type="Pfam" id="PF20789"/>
    </source>
</evidence>
<dbReference type="InterPro" id="IPR029069">
    <property type="entry name" value="HotDog_dom_sf"/>
</dbReference>
<dbReference type="InterPro" id="IPR042171">
    <property type="entry name" value="Acyl-CoA_hotdog"/>
</dbReference>
<dbReference type="Proteomes" id="UP000246410">
    <property type="component" value="Unassembled WGS sequence"/>
</dbReference>
<feature type="domain" description="Acyl-CoA thioesterase-like C-terminal" evidence="2">
    <location>
        <begin position="153"/>
        <end position="243"/>
    </location>
</feature>